<dbReference type="HOGENOM" id="CLU_1959229_0_0_1"/>
<accession>G2XP11</accession>
<reference evidence="2" key="1">
    <citation type="journal article" date="2011" name="PLoS Genet.">
        <title>Genomic analysis of the necrotrophic fungal pathogens Sclerotinia sclerotiorum and Botrytis cinerea.</title>
        <authorList>
            <person name="Amselem J."/>
            <person name="Cuomo C.A."/>
            <person name="van Kan J.A."/>
            <person name="Viaud M."/>
            <person name="Benito E.P."/>
            <person name="Couloux A."/>
            <person name="Coutinho P.M."/>
            <person name="de Vries R.P."/>
            <person name="Dyer P.S."/>
            <person name="Fillinger S."/>
            <person name="Fournier E."/>
            <person name="Gout L."/>
            <person name="Hahn M."/>
            <person name="Kohn L."/>
            <person name="Lapalu N."/>
            <person name="Plummer K.M."/>
            <person name="Pradier J.M."/>
            <person name="Quevillon E."/>
            <person name="Sharon A."/>
            <person name="Simon A."/>
            <person name="ten Have A."/>
            <person name="Tudzynski B."/>
            <person name="Tudzynski P."/>
            <person name="Wincker P."/>
            <person name="Andrew M."/>
            <person name="Anthouard V."/>
            <person name="Beever R.E."/>
            <person name="Beffa R."/>
            <person name="Benoit I."/>
            <person name="Bouzid O."/>
            <person name="Brault B."/>
            <person name="Chen Z."/>
            <person name="Choquer M."/>
            <person name="Collemare J."/>
            <person name="Cotton P."/>
            <person name="Danchin E.G."/>
            <person name="Da Silva C."/>
            <person name="Gautier A."/>
            <person name="Giraud C."/>
            <person name="Giraud T."/>
            <person name="Gonzalez C."/>
            <person name="Grossetete S."/>
            <person name="Guldener U."/>
            <person name="Henrissat B."/>
            <person name="Howlett B.J."/>
            <person name="Kodira C."/>
            <person name="Kretschmer M."/>
            <person name="Lappartient A."/>
            <person name="Leroch M."/>
            <person name="Levis C."/>
            <person name="Mauceli E."/>
            <person name="Neuveglise C."/>
            <person name="Oeser B."/>
            <person name="Pearson M."/>
            <person name="Poulain J."/>
            <person name="Poussereau N."/>
            <person name="Quesneville H."/>
            <person name="Rascle C."/>
            <person name="Schumacher J."/>
            <person name="Segurens B."/>
            <person name="Sexton A."/>
            <person name="Silva E."/>
            <person name="Sirven C."/>
            <person name="Soanes D.M."/>
            <person name="Talbot N.J."/>
            <person name="Templeton M."/>
            <person name="Yandava C."/>
            <person name="Yarden O."/>
            <person name="Zeng Q."/>
            <person name="Rollins J.A."/>
            <person name="Lebrun M.H."/>
            <person name="Dickman M."/>
        </authorList>
    </citation>
    <scope>NUCLEOTIDE SEQUENCE [LARGE SCALE GENOMIC DNA]</scope>
    <source>
        <strain evidence="2">T4</strain>
    </source>
</reference>
<evidence type="ECO:0000313" key="2">
    <source>
        <dbReference type="Proteomes" id="UP000008177"/>
    </source>
</evidence>
<dbReference type="OrthoDB" id="3454830at2759"/>
<protein>
    <submittedName>
        <fullName evidence="1">Uncharacterized protein</fullName>
    </submittedName>
</protein>
<organism evidence="1 2">
    <name type="scientific">Botryotinia fuckeliana (strain T4)</name>
    <name type="common">Noble rot fungus</name>
    <name type="synonym">Botrytis cinerea</name>
    <dbReference type="NCBI Taxonomy" id="999810"/>
    <lineage>
        <taxon>Eukaryota</taxon>
        <taxon>Fungi</taxon>
        <taxon>Dikarya</taxon>
        <taxon>Ascomycota</taxon>
        <taxon>Pezizomycotina</taxon>
        <taxon>Leotiomycetes</taxon>
        <taxon>Helotiales</taxon>
        <taxon>Sclerotiniaceae</taxon>
        <taxon>Botrytis</taxon>
    </lineage>
</organism>
<sequence length="128" mass="14206">MDPDYVSIHQDVSTSRMLSTISVPLPSRQSVEKIGYMRSNTNVSYRNATTINEVNEKVTFGFNIVSEDSPGIFLISGDLQATQVTLECIRSALADAMLLLEYDGSKGVFLNMAMKLCIEEAYTLYFSS</sequence>
<dbReference type="AlphaFoldDB" id="G2XP11"/>
<dbReference type="InParanoid" id="G2XP11"/>
<gene>
    <name evidence="1" type="ORF">BofuT4_P074190.1</name>
</gene>
<name>G2XP11_BOTF4</name>
<dbReference type="Proteomes" id="UP000008177">
    <property type="component" value="Unplaced contigs"/>
</dbReference>
<dbReference type="EMBL" id="FQ790247">
    <property type="protein sequence ID" value="CCD42617.1"/>
    <property type="molecule type" value="Genomic_DNA"/>
</dbReference>
<evidence type="ECO:0000313" key="1">
    <source>
        <dbReference type="EMBL" id="CCD42617.1"/>
    </source>
</evidence>
<proteinExistence type="predicted"/>